<feature type="compositionally biased region" description="Basic and acidic residues" evidence="1">
    <location>
        <begin position="1"/>
        <end position="15"/>
    </location>
</feature>
<reference evidence="2 3" key="1">
    <citation type="submission" date="2016-07" db="EMBL/GenBank/DDBJ databases">
        <title>Pervasive Adenine N6-methylation of Active Genes in Fungi.</title>
        <authorList>
            <consortium name="DOE Joint Genome Institute"/>
            <person name="Mondo S.J."/>
            <person name="Dannebaum R.O."/>
            <person name="Kuo R.C."/>
            <person name="Labutti K."/>
            <person name="Haridas S."/>
            <person name="Kuo A."/>
            <person name="Salamov A."/>
            <person name="Ahrendt S.R."/>
            <person name="Lipzen A."/>
            <person name="Sullivan W."/>
            <person name="Andreopoulos W.B."/>
            <person name="Clum A."/>
            <person name="Lindquist E."/>
            <person name="Daum C."/>
            <person name="Ramamoorthy G.K."/>
            <person name="Gryganskyi A."/>
            <person name="Culley D."/>
            <person name="Magnuson J.K."/>
            <person name="James T.Y."/>
            <person name="O'Malley M.A."/>
            <person name="Stajich J.E."/>
            <person name="Spatafora J.W."/>
            <person name="Visel A."/>
            <person name="Grigoriev I.V."/>
        </authorList>
    </citation>
    <scope>NUCLEOTIDE SEQUENCE [LARGE SCALE GENOMIC DNA]</scope>
    <source>
        <strain evidence="2 3">PL171</strain>
    </source>
</reference>
<dbReference type="AlphaFoldDB" id="A0A1Y2I296"/>
<sequence>MGNPTPDDRIDEKLGTRQARRPASHDEPHDNSGINQHLQEPTERSDQSVRPKLVQSNPNSRLANAARMSLERLALSGDHIGRRSSVSAKLMRWMHDYPPFGHDLTVENVNATWMSTADVEVDPLRVKIKAHINMAKQVGAKCSCILKDGFQQLTAGSIHLTDFIDIAVHAMCLEESWDLLGHFQYISVEQVQLFWIQKCAEDWRRSDEGLLCSSHLPLFGNPEALLYLLAAPGQSNQCRIMAIHELAAMDQGTWTRCVDELAILQLLETLVELPNSPKLCEMILALLSRLAGLGNDTCPGSTNHVGRACLDSHSPTSVPNRE</sequence>
<organism evidence="2 3">
    <name type="scientific">Catenaria anguillulae PL171</name>
    <dbReference type="NCBI Taxonomy" id="765915"/>
    <lineage>
        <taxon>Eukaryota</taxon>
        <taxon>Fungi</taxon>
        <taxon>Fungi incertae sedis</taxon>
        <taxon>Blastocladiomycota</taxon>
        <taxon>Blastocladiomycetes</taxon>
        <taxon>Blastocladiales</taxon>
        <taxon>Catenariaceae</taxon>
        <taxon>Catenaria</taxon>
    </lineage>
</organism>
<evidence type="ECO:0000313" key="3">
    <source>
        <dbReference type="Proteomes" id="UP000193411"/>
    </source>
</evidence>
<name>A0A1Y2I296_9FUNG</name>
<comment type="caution">
    <text evidence="2">The sequence shown here is derived from an EMBL/GenBank/DDBJ whole genome shotgun (WGS) entry which is preliminary data.</text>
</comment>
<dbReference type="OrthoDB" id="10572479at2759"/>
<accession>A0A1Y2I296</accession>
<evidence type="ECO:0000313" key="2">
    <source>
        <dbReference type="EMBL" id="ORZ40970.1"/>
    </source>
</evidence>
<gene>
    <name evidence="2" type="ORF">BCR44DRAFT_1424139</name>
</gene>
<feature type="compositionally biased region" description="Basic and acidic residues" evidence="1">
    <location>
        <begin position="40"/>
        <end position="49"/>
    </location>
</feature>
<proteinExistence type="predicted"/>
<keyword evidence="3" id="KW-1185">Reference proteome</keyword>
<dbReference type="EMBL" id="MCFL01000002">
    <property type="protein sequence ID" value="ORZ40970.1"/>
    <property type="molecule type" value="Genomic_DNA"/>
</dbReference>
<evidence type="ECO:0000256" key="1">
    <source>
        <dbReference type="SAM" id="MobiDB-lite"/>
    </source>
</evidence>
<feature type="region of interest" description="Disordered" evidence="1">
    <location>
        <begin position="1"/>
        <end position="63"/>
    </location>
</feature>
<dbReference type="Proteomes" id="UP000193411">
    <property type="component" value="Unassembled WGS sequence"/>
</dbReference>
<protein>
    <submittedName>
        <fullName evidence="2">Uncharacterized protein</fullName>
    </submittedName>
</protein>